<dbReference type="RefSeq" id="WP_149280027.1">
    <property type="nucleotide sequence ID" value="NZ_CP043506.1"/>
</dbReference>
<dbReference type="EMBL" id="CP043506">
    <property type="protein sequence ID" value="QEO18366.1"/>
    <property type="molecule type" value="Genomic_DNA"/>
</dbReference>
<dbReference type="Pfam" id="PF00582">
    <property type="entry name" value="Usp"/>
    <property type="match status" value="1"/>
</dbReference>
<evidence type="ECO:0000313" key="4">
    <source>
        <dbReference type="Proteomes" id="UP000324536"/>
    </source>
</evidence>
<dbReference type="OrthoDB" id="9804721at2"/>
<feature type="domain" description="UspA" evidence="2">
    <location>
        <begin position="230"/>
        <end position="291"/>
    </location>
</feature>
<proteinExistence type="inferred from homology"/>
<evidence type="ECO:0000259" key="2">
    <source>
        <dbReference type="Pfam" id="PF00582"/>
    </source>
</evidence>
<dbReference type="PRINTS" id="PR01438">
    <property type="entry name" value="UNVRSLSTRESS"/>
</dbReference>
<accession>A0A5C1YPT9</accession>
<dbReference type="CDD" id="cd00293">
    <property type="entry name" value="USP-like"/>
    <property type="match status" value="1"/>
</dbReference>
<evidence type="ECO:0000256" key="1">
    <source>
        <dbReference type="ARBA" id="ARBA00008791"/>
    </source>
</evidence>
<organism evidence="3 4">
    <name type="scientific">Acetobacter vaccinii</name>
    <dbReference type="NCBI Taxonomy" id="2592655"/>
    <lineage>
        <taxon>Bacteria</taxon>
        <taxon>Pseudomonadati</taxon>
        <taxon>Pseudomonadota</taxon>
        <taxon>Alphaproteobacteria</taxon>
        <taxon>Acetobacterales</taxon>
        <taxon>Acetobacteraceae</taxon>
        <taxon>Acetobacter</taxon>
    </lineage>
</organism>
<sequence>MKDVRKILLPLPSTLNGEAALAQGCNFARRFGAHLAVLHVRSDGRDIAPLAGEGLSGAMVEDLMRSADHESSRHAHDVHVLFERFVASQPDIEVVSPNTLPPMDRPSISFHILRGAENEIVPAHARLSDFTLVPHPDAGTEFSASETLHAVLFDSGRPVVMAPRMAPGGFIKQVCIGWNGTAESAAALRGALPWASTADAVRILHCEDYQRRGPAAQDVVTYLAIHGIKADIVEFPPIERDVGKGLLAACNEFGADLLAMGAYSHSRLRQLILGGVTRHVLEAAELTVLMSR</sequence>
<dbReference type="PANTHER" id="PTHR46268:SF15">
    <property type="entry name" value="UNIVERSAL STRESS PROTEIN HP_0031"/>
    <property type="match status" value="1"/>
</dbReference>
<comment type="similarity">
    <text evidence="1">Belongs to the universal stress protein A family.</text>
</comment>
<dbReference type="Proteomes" id="UP000324536">
    <property type="component" value="Chromosome"/>
</dbReference>
<dbReference type="AlphaFoldDB" id="A0A5C1YPT9"/>
<dbReference type="PANTHER" id="PTHR46268">
    <property type="entry name" value="STRESS RESPONSE PROTEIN NHAX"/>
    <property type="match status" value="1"/>
</dbReference>
<keyword evidence="4" id="KW-1185">Reference proteome</keyword>
<dbReference type="KEGG" id="acek:FLP30_12105"/>
<gene>
    <name evidence="3" type="ORF">FLP30_12105</name>
</gene>
<dbReference type="InterPro" id="IPR006016">
    <property type="entry name" value="UspA"/>
</dbReference>
<protein>
    <submittedName>
        <fullName evidence="3">Universal stress protein</fullName>
    </submittedName>
</protein>
<evidence type="ECO:0000313" key="3">
    <source>
        <dbReference type="EMBL" id="QEO18366.1"/>
    </source>
</evidence>
<reference evidence="3 4" key="1">
    <citation type="submission" date="2019-09" db="EMBL/GenBank/DDBJ databases">
        <title>Genome sequencing of strain KACC 21233.</title>
        <authorList>
            <person name="Heo J."/>
            <person name="Kim S.-J."/>
            <person name="Kim J.-S."/>
            <person name="Hong S.-B."/>
            <person name="Kwon S.-W."/>
        </authorList>
    </citation>
    <scope>NUCLEOTIDE SEQUENCE [LARGE SCALE GENOMIC DNA]</scope>
    <source>
        <strain evidence="3 4">KACC 21233</strain>
    </source>
</reference>
<dbReference type="InterPro" id="IPR006015">
    <property type="entry name" value="Universal_stress_UspA"/>
</dbReference>
<name>A0A5C1YPT9_9PROT</name>
<dbReference type="SUPFAM" id="SSF52402">
    <property type="entry name" value="Adenine nucleotide alpha hydrolases-like"/>
    <property type="match status" value="2"/>
</dbReference>
<dbReference type="Gene3D" id="3.40.50.12370">
    <property type="match status" value="1"/>
</dbReference>